<proteinExistence type="predicted"/>
<protein>
    <submittedName>
        <fullName evidence="2">Uncharacterized protein</fullName>
    </submittedName>
</protein>
<organism evidence="2 3">
    <name type="scientific">Enhygromyxa salina</name>
    <dbReference type="NCBI Taxonomy" id="215803"/>
    <lineage>
        <taxon>Bacteria</taxon>
        <taxon>Pseudomonadati</taxon>
        <taxon>Myxococcota</taxon>
        <taxon>Polyangia</taxon>
        <taxon>Nannocystales</taxon>
        <taxon>Nannocystaceae</taxon>
        <taxon>Enhygromyxa</taxon>
    </lineage>
</organism>
<dbReference type="EMBL" id="JMCC02000059">
    <property type="protein sequence ID" value="KIG15171.1"/>
    <property type="molecule type" value="Genomic_DNA"/>
</dbReference>
<dbReference type="Proteomes" id="UP000031599">
    <property type="component" value="Unassembled WGS sequence"/>
</dbReference>
<gene>
    <name evidence="2" type="ORF">DB30_05871</name>
</gene>
<evidence type="ECO:0000313" key="2">
    <source>
        <dbReference type="EMBL" id="KIG15171.1"/>
    </source>
</evidence>
<evidence type="ECO:0000313" key="3">
    <source>
        <dbReference type="Proteomes" id="UP000031599"/>
    </source>
</evidence>
<reference evidence="2 3" key="1">
    <citation type="submission" date="2014-12" db="EMBL/GenBank/DDBJ databases">
        <title>Genome assembly of Enhygromyxa salina DSM 15201.</title>
        <authorList>
            <person name="Sharma G."/>
            <person name="Subramanian S."/>
        </authorList>
    </citation>
    <scope>NUCLEOTIDE SEQUENCE [LARGE SCALE GENOMIC DNA]</scope>
    <source>
        <strain evidence="2 3">DSM 15201</strain>
    </source>
</reference>
<evidence type="ECO:0000256" key="1">
    <source>
        <dbReference type="SAM" id="MobiDB-lite"/>
    </source>
</evidence>
<name>A0A0C2CVS0_9BACT</name>
<feature type="region of interest" description="Disordered" evidence="1">
    <location>
        <begin position="1"/>
        <end position="27"/>
    </location>
</feature>
<feature type="compositionally biased region" description="Basic residues" evidence="1">
    <location>
        <begin position="14"/>
        <end position="24"/>
    </location>
</feature>
<feature type="region of interest" description="Disordered" evidence="1">
    <location>
        <begin position="105"/>
        <end position="127"/>
    </location>
</feature>
<comment type="caution">
    <text evidence="2">The sequence shown here is derived from an EMBL/GenBank/DDBJ whole genome shotgun (WGS) entry which is preliminary data.</text>
</comment>
<accession>A0A0C2CVS0</accession>
<sequence length="159" mass="17655">MGANVGREPLRADRQRRRSKHHGAKVNDPAWLRRRRWTERVACPSVARTIAKPSLALARAWLGGGRRVRDRVRVGARSSRREADALDANAVGLAVAVFATARTGRMASRTSAQPERAEQPPPTHRTCNPHIARHAVLALPMWRGGQSSHTSLVFVNPQW</sequence>
<dbReference type="AlphaFoldDB" id="A0A0C2CVS0"/>